<dbReference type="AlphaFoldDB" id="A0A914UWU4"/>
<keyword evidence="2" id="KW-1185">Reference proteome</keyword>
<keyword evidence="1" id="KW-0732">Signal</keyword>
<reference evidence="3" key="1">
    <citation type="submission" date="2022-11" db="UniProtKB">
        <authorList>
            <consortium name="WormBaseParasite"/>
        </authorList>
    </citation>
    <scope>IDENTIFICATION</scope>
</reference>
<dbReference type="Proteomes" id="UP000887566">
    <property type="component" value="Unplaced"/>
</dbReference>
<sequence>MRGRVNSLVVLILLAATLGSHCKRVRKSTDKLSELAAHQRQRETTVDPFDETAMMQRSEQWYSKMRAKEPRRLVQYVAKLGKIALYLRMYKRYGRNPQSNERRFLHQFPNPTIRQLDAAVQSACVDSVQNCVDTIYERVRHSYIFSIFSNRNLSGIHTSSGPSLTEEAYAKLSNSDASF</sequence>
<organism evidence="2 3">
    <name type="scientific">Plectus sambesii</name>
    <dbReference type="NCBI Taxonomy" id="2011161"/>
    <lineage>
        <taxon>Eukaryota</taxon>
        <taxon>Metazoa</taxon>
        <taxon>Ecdysozoa</taxon>
        <taxon>Nematoda</taxon>
        <taxon>Chromadorea</taxon>
        <taxon>Plectida</taxon>
        <taxon>Plectina</taxon>
        <taxon>Plectoidea</taxon>
        <taxon>Plectidae</taxon>
        <taxon>Plectus</taxon>
    </lineage>
</organism>
<name>A0A914UWU4_9BILA</name>
<protein>
    <submittedName>
        <fullName evidence="3">Uncharacterized protein</fullName>
    </submittedName>
</protein>
<evidence type="ECO:0000313" key="3">
    <source>
        <dbReference type="WBParaSite" id="PSAMB.scaffold13248size2362.g35372.t1"/>
    </source>
</evidence>
<evidence type="ECO:0000313" key="2">
    <source>
        <dbReference type="Proteomes" id="UP000887566"/>
    </source>
</evidence>
<proteinExistence type="predicted"/>
<accession>A0A914UWU4</accession>
<feature type="signal peptide" evidence="1">
    <location>
        <begin position="1"/>
        <end position="22"/>
    </location>
</feature>
<dbReference type="WBParaSite" id="PSAMB.scaffold13248size2362.g35372.t1">
    <property type="protein sequence ID" value="PSAMB.scaffold13248size2362.g35372.t1"/>
    <property type="gene ID" value="PSAMB.scaffold13248size2362.g35372"/>
</dbReference>
<evidence type="ECO:0000256" key="1">
    <source>
        <dbReference type="SAM" id="SignalP"/>
    </source>
</evidence>
<feature type="chain" id="PRO_5038058649" evidence="1">
    <location>
        <begin position="23"/>
        <end position="179"/>
    </location>
</feature>